<reference evidence="9" key="1">
    <citation type="journal article" date="2019" name="Int. J. Syst. Evol. Microbiol.">
        <title>The Global Catalogue of Microorganisms (GCM) 10K type strain sequencing project: providing services to taxonomists for standard genome sequencing and annotation.</title>
        <authorList>
            <consortium name="The Broad Institute Genomics Platform"/>
            <consortium name="The Broad Institute Genome Sequencing Center for Infectious Disease"/>
            <person name="Wu L."/>
            <person name="Ma J."/>
        </authorList>
    </citation>
    <scope>NUCLEOTIDE SEQUENCE [LARGE SCALE GENOMIC DNA]</scope>
    <source>
        <strain evidence="9">CGMCC 4.1799</strain>
    </source>
</reference>
<dbReference type="Pfam" id="PF01068">
    <property type="entry name" value="DNA_ligase_A_M"/>
    <property type="match status" value="1"/>
</dbReference>
<dbReference type="SUPFAM" id="SSF50249">
    <property type="entry name" value="Nucleic acid-binding proteins"/>
    <property type="match status" value="1"/>
</dbReference>
<comment type="catalytic activity">
    <reaction evidence="6">
        <text>ATP + (deoxyribonucleotide)n-3'-hydroxyl + 5'-phospho-(deoxyribonucleotide)m = (deoxyribonucleotide)n+m + AMP + diphosphate.</text>
        <dbReference type="EC" id="6.5.1.1"/>
    </reaction>
</comment>
<dbReference type="Pfam" id="PF14743">
    <property type="entry name" value="DNA_ligase_OB_2"/>
    <property type="match status" value="1"/>
</dbReference>
<gene>
    <name evidence="8" type="ORF">ACFPQA_09735</name>
</gene>
<dbReference type="InterPro" id="IPR050326">
    <property type="entry name" value="NAD_dep_DNA_ligaseB"/>
</dbReference>
<evidence type="ECO:0000256" key="1">
    <source>
        <dbReference type="ARBA" id="ARBA00001968"/>
    </source>
</evidence>
<accession>A0ABW0RME5</accession>
<keyword evidence="5" id="KW-0234">DNA repair</keyword>
<comment type="cofactor">
    <cofactor evidence="1">
        <name>a divalent metal cation</name>
        <dbReference type="ChEBI" id="CHEBI:60240"/>
    </cofactor>
</comment>
<evidence type="ECO:0000256" key="2">
    <source>
        <dbReference type="ARBA" id="ARBA00022598"/>
    </source>
</evidence>
<dbReference type="InterPro" id="IPR029319">
    <property type="entry name" value="DNA_ligase_OB"/>
</dbReference>
<dbReference type="RefSeq" id="WP_248155998.1">
    <property type="nucleotide sequence ID" value="NZ_JAKZAJ010000002.1"/>
</dbReference>
<evidence type="ECO:0000256" key="4">
    <source>
        <dbReference type="ARBA" id="ARBA00022763"/>
    </source>
</evidence>
<evidence type="ECO:0000256" key="6">
    <source>
        <dbReference type="ARBA" id="ARBA00034003"/>
    </source>
</evidence>
<dbReference type="InterPro" id="IPR012340">
    <property type="entry name" value="NA-bd_OB-fold"/>
</dbReference>
<dbReference type="Gene3D" id="2.40.50.140">
    <property type="entry name" value="Nucleic acid-binding proteins"/>
    <property type="match status" value="1"/>
</dbReference>
<dbReference type="Gene3D" id="3.30.1490.70">
    <property type="match status" value="1"/>
</dbReference>
<proteinExistence type="predicted"/>
<evidence type="ECO:0000256" key="3">
    <source>
        <dbReference type="ARBA" id="ARBA00022705"/>
    </source>
</evidence>
<organism evidence="8 9">
    <name type="scientific">Marinobacter koreensis</name>
    <dbReference type="NCBI Taxonomy" id="335974"/>
    <lineage>
        <taxon>Bacteria</taxon>
        <taxon>Pseudomonadati</taxon>
        <taxon>Pseudomonadota</taxon>
        <taxon>Gammaproteobacteria</taxon>
        <taxon>Pseudomonadales</taxon>
        <taxon>Marinobacteraceae</taxon>
        <taxon>Marinobacter</taxon>
    </lineage>
</organism>
<name>A0ABW0RME5_9GAMM</name>
<dbReference type="Gene3D" id="3.30.470.30">
    <property type="entry name" value="DNA ligase/mRNA capping enzyme"/>
    <property type="match status" value="1"/>
</dbReference>
<keyword evidence="3" id="KW-0235">DNA replication</keyword>
<keyword evidence="2 8" id="KW-0436">Ligase</keyword>
<dbReference type="NCBIfam" id="NF006592">
    <property type="entry name" value="PRK09125.1"/>
    <property type="match status" value="1"/>
</dbReference>
<dbReference type="GO" id="GO:0003910">
    <property type="term" value="F:DNA ligase (ATP) activity"/>
    <property type="evidence" value="ECO:0007669"/>
    <property type="project" value="UniProtKB-EC"/>
</dbReference>
<dbReference type="PROSITE" id="PS50160">
    <property type="entry name" value="DNA_LIGASE_A3"/>
    <property type="match status" value="1"/>
</dbReference>
<keyword evidence="4" id="KW-0227">DNA damage</keyword>
<sequence length="284" mass="32161">MSVLNQSIFLRTVLLVLVSVTTDVHGAPPELPLANVYHQGTDLSEYWVSEKLDGVRAYWDGEHLWSRGGHQYQSPEWFTKRFPDDPLDGELWLGRGRFSELSGIVRTQVPVDQDWRRVSFHVFDLPMQNTPFSERYEELRAIVADSGSPYLALVRQHPISSHRALMEQLDQTVAAGGEGLMLKRKKSLYLGGRSDDLLKVKPFQDREAVVVEQIPGRGQFEGMMGALLVELPSGRRFRIGTGFSDAERESPPEPGQTVTFKFHGYTSSGLPRFASYLRIRDDEP</sequence>
<dbReference type="PANTHER" id="PTHR47810:SF1">
    <property type="entry name" value="DNA LIGASE B"/>
    <property type="match status" value="1"/>
</dbReference>
<feature type="domain" description="ATP-dependent DNA ligase family profile" evidence="7">
    <location>
        <begin position="129"/>
        <end position="233"/>
    </location>
</feature>
<dbReference type="CDD" id="cd07896">
    <property type="entry name" value="Adenylation_kDNA_ligase_like"/>
    <property type="match status" value="1"/>
</dbReference>
<evidence type="ECO:0000313" key="8">
    <source>
        <dbReference type="EMBL" id="MFC5545334.1"/>
    </source>
</evidence>
<dbReference type="InterPro" id="IPR012310">
    <property type="entry name" value="DNA_ligase_ATP-dep_cent"/>
</dbReference>
<dbReference type="EC" id="6.5.1.1" evidence="8"/>
<protein>
    <submittedName>
        <fullName evidence="8">DNA ligase</fullName>
        <ecNumber evidence="8">6.5.1.1</ecNumber>
    </submittedName>
</protein>
<dbReference type="Proteomes" id="UP001596055">
    <property type="component" value="Unassembled WGS sequence"/>
</dbReference>
<dbReference type="EMBL" id="JBHSNL010000001">
    <property type="protein sequence ID" value="MFC5545334.1"/>
    <property type="molecule type" value="Genomic_DNA"/>
</dbReference>
<dbReference type="CDD" id="cd08041">
    <property type="entry name" value="OBF_kDNA_ligase_like"/>
    <property type="match status" value="1"/>
</dbReference>
<dbReference type="PANTHER" id="PTHR47810">
    <property type="entry name" value="DNA LIGASE"/>
    <property type="match status" value="1"/>
</dbReference>
<dbReference type="SUPFAM" id="SSF56091">
    <property type="entry name" value="DNA ligase/mRNA capping enzyme, catalytic domain"/>
    <property type="match status" value="1"/>
</dbReference>
<keyword evidence="9" id="KW-1185">Reference proteome</keyword>
<comment type="caution">
    <text evidence="8">The sequence shown here is derived from an EMBL/GenBank/DDBJ whole genome shotgun (WGS) entry which is preliminary data.</text>
</comment>
<evidence type="ECO:0000259" key="7">
    <source>
        <dbReference type="PROSITE" id="PS50160"/>
    </source>
</evidence>
<evidence type="ECO:0000313" key="9">
    <source>
        <dbReference type="Proteomes" id="UP001596055"/>
    </source>
</evidence>
<evidence type="ECO:0000256" key="5">
    <source>
        <dbReference type="ARBA" id="ARBA00023204"/>
    </source>
</evidence>